<protein>
    <submittedName>
        <fullName evidence="1">Uncharacterized protein</fullName>
    </submittedName>
</protein>
<dbReference type="Proteomes" id="UP000005239">
    <property type="component" value="Unassembled WGS sequence"/>
</dbReference>
<dbReference type="PROSITE" id="PS51257">
    <property type="entry name" value="PROKAR_LIPOPROTEIN"/>
    <property type="match status" value="1"/>
</dbReference>
<evidence type="ECO:0000313" key="1">
    <source>
        <dbReference type="EnsemblMetazoa" id="PPA16495.1"/>
    </source>
</evidence>
<sequence>MFRAELLLLLFYIPTILCSCFTRVPWTTSRHVFRMIEPCFTISACETACLGTSQCLAYGFVNMRCALLGVDSGKAQICSSPNPVCYERTAACDATTTTTTTSICTRQPYQAPVICGGCLSNKFNNSHTYCLPGYELYSFDNATLTTAKMGGPLTCVGGEFMDGGTVVPAGTNLYCKPLPTTSTSTTTASTTTTAAACPKLLHSQPPTCLFAGCVVGDLCGTQMCCPSGYVMWSWDGSVNSLMGGPLDCRSDGEWFNPSYGSVVPADTLAEPEIPAVKPPPCPPYPKASAAICTALGIACDPNNPPVITPTSISCGTKSIRMISTDRTTGMSMVIRTAVSAQCVNMVWQDNRGSNLFLGPLPANGDISVGLLVLLFSLPSILCSCFTQVPSTTSRHVLAIIDPCLSIGACENTCLGNSQAYIRSEFPVSTLPLFKCLAYAFVNMRCALLGVDSGRNQICTSLYPVCYERTTACDGEPYSFGMDSPTIIHGKAFWCMSDSMDLRDSLLLIFFCLPLIDGSCFTQTSCTTIRQFIRIIDPCATVTDCENACLGDPECEAYKFVNAKCALMGADSGRPQICTSVDPTCLVRTPVCDELVVWCALAAVTTSTSIDVTTATSTSSTQTTTTTTSASTTTTTTDSASCMGLTYAVPSDSVGCVQPDFGDTQVSCAAGYDLHELGAGEVSTLIQGTLDCVSGQWTDGTTIPVTTTTTAATTTTTTTACSPQSYDVPAVCGGCMWPAFDSVQTSCQPGYDLFTFDAATQTSTKIGWPLECVNGDWRDLATVIPAGTNLYCMPAPATTTTTSSTTTTEATTTTMPICPSLAYAAPNPCSGCTVAYYNGVKTSCAVGPMYSYDGVLSTLIGGPLECVAGGQWYNPSYGTNVPANTRVYCTPG</sequence>
<dbReference type="PROSITE" id="PS50948">
    <property type="entry name" value="PAN"/>
    <property type="match status" value="2"/>
</dbReference>
<evidence type="ECO:0000313" key="2">
    <source>
        <dbReference type="Proteomes" id="UP000005239"/>
    </source>
</evidence>
<dbReference type="EnsemblMetazoa" id="PPA16495.1">
    <property type="protein sequence ID" value="PPA16495.1"/>
    <property type="gene ID" value="WBGene00106049"/>
</dbReference>
<dbReference type="AlphaFoldDB" id="A0A2A6CJH0"/>
<reference evidence="1" key="2">
    <citation type="submission" date="2022-06" db="UniProtKB">
        <authorList>
            <consortium name="EnsemblMetazoa"/>
        </authorList>
    </citation>
    <scope>IDENTIFICATION</scope>
    <source>
        <strain evidence="1">PS312</strain>
    </source>
</reference>
<gene>
    <name evidence="1" type="primary">WBGene00106049</name>
</gene>
<keyword evidence="2" id="KW-1185">Reference proteome</keyword>
<name>A0A2A6CJH0_PRIPA</name>
<proteinExistence type="predicted"/>
<dbReference type="InterPro" id="IPR003609">
    <property type="entry name" value="Pan_app"/>
</dbReference>
<organism evidence="1 2">
    <name type="scientific">Pristionchus pacificus</name>
    <name type="common">Parasitic nematode worm</name>
    <dbReference type="NCBI Taxonomy" id="54126"/>
    <lineage>
        <taxon>Eukaryota</taxon>
        <taxon>Metazoa</taxon>
        <taxon>Ecdysozoa</taxon>
        <taxon>Nematoda</taxon>
        <taxon>Chromadorea</taxon>
        <taxon>Rhabditida</taxon>
        <taxon>Rhabditina</taxon>
        <taxon>Diplogasteromorpha</taxon>
        <taxon>Diplogasteroidea</taxon>
        <taxon>Neodiplogasteridae</taxon>
        <taxon>Pristionchus</taxon>
    </lineage>
</organism>
<accession>A0A8R1YBC0</accession>
<reference evidence="2" key="1">
    <citation type="journal article" date="2008" name="Nat. Genet.">
        <title>The Pristionchus pacificus genome provides a unique perspective on nematode lifestyle and parasitism.</title>
        <authorList>
            <person name="Dieterich C."/>
            <person name="Clifton S.W."/>
            <person name="Schuster L.N."/>
            <person name="Chinwalla A."/>
            <person name="Delehaunty K."/>
            <person name="Dinkelacker I."/>
            <person name="Fulton L."/>
            <person name="Fulton R."/>
            <person name="Godfrey J."/>
            <person name="Minx P."/>
            <person name="Mitreva M."/>
            <person name="Roeseler W."/>
            <person name="Tian H."/>
            <person name="Witte H."/>
            <person name="Yang S.P."/>
            <person name="Wilson R.K."/>
            <person name="Sommer R.J."/>
        </authorList>
    </citation>
    <scope>NUCLEOTIDE SEQUENCE [LARGE SCALE GENOMIC DNA]</scope>
    <source>
        <strain evidence="2">PS312</strain>
    </source>
</reference>
<accession>A0A2A6CJH0</accession>